<comment type="caution">
    <text evidence="2">The sequence shown here is derived from an EMBL/GenBank/DDBJ whole genome shotgun (WGS) entry which is preliminary data.</text>
</comment>
<evidence type="ECO:0000313" key="2">
    <source>
        <dbReference type="EMBL" id="MDX2291169.1"/>
    </source>
</evidence>
<keyword evidence="3" id="KW-1185">Reference proteome</keyword>
<accession>A0ABU4K0V9</accession>
<dbReference type="RefSeq" id="WP_319007753.1">
    <property type="nucleotide sequence ID" value="NZ_JAWJZF010000181.1"/>
</dbReference>
<proteinExistence type="predicted"/>
<dbReference type="Proteomes" id="UP001278571">
    <property type="component" value="Unassembled WGS sequence"/>
</dbReference>
<evidence type="ECO:0000256" key="1">
    <source>
        <dbReference type="SAM" id="MobiDB-lite"/>
    </source>
</evidence>
<evidence type="ECO:0000313" key="3">
    <source>
        <dbReference type="Proteomes" id="UP001278571"/>
    </source>
</evidence>
<dbReference type="InterPro" id="IPR036471">
    <property type="entry name" value="Colicin_D_sf"/>
</dbReference>
<name>A0ABU4K0V9_9ACTN</name>
<protein>
    <submittedName>
        <fullName evidence="2">Colicin immunity domain-containing protein</fullName>
    </submittedName>
</protein>
<gene>
    <name evidence="2" type="ORF">R2363_03130</name>
</gene>
<feature type="region of interest" description="Disordered" evidence="1">
    <location>
        <begin position="1"/>
        <end position="22"/>
    </location>
</feature>
<dbReference type="Gene3D" id="1.20.120.650">
    <property type="entry name" value="Colicin D"/>
    <property type="match status" value="1"/>
</dbReference>
<reference evidence="2 3" key="1">
    <citation type="submission" date="2023-10" db="EMBL/GenBank/DDBJ databases">
        <authorList>
            <person name="Wang X.X."/>
        </authorList>
    </citation>
    <scope>NUCLEOTIDE SEQUENCE [LARGE SCALE GENOMIC DNA]</scope>
    <source>
        <strain evidence="2 3">NBRC 12816</strain>
    </source>
</reference>
<sequence length="257" mass="27051">MTDSQKGDGGPDDVLAPDGTFATSWLRGRPPVPLPAGGRIDAMLARRITAACRTVGATHVLATPPSARPHGPLEGAPLRPPLLLRTPDAQGAVLFPAAGYALIAGSAAFMASAVAEGADAARAAFARYARALSSRHPHLRDVAAAHPPRHPSRSRLDAVPPSTATARHIALLEAFAEGTCAAPEFARGWWSARAASRTEDQRVHGALARLFDEVFMLLEQYAPDPALAEPEDLDDTALRTAVTTAWTSFRTPPPAND</sequence>
<organism evidence="2 3">
    <name type="scientific">Streptomyces roseolus</name>
    <dbReference type="NCBI Taxonomy" id="67358"/>
    <lineage>
        <taxon>Bacteria</taxon>
        <taxon>Bacillati</taxon>
        <taxon>Actinomycetota</taxon>
        <taxon>Actinomycetes</taxon>
        <taxon>Kitasatosporales</taxon>
        <taxon>Streptomycetaceae</taxon>
        <taxon>Streptomyces</taxon>
    </lineage>
</organism>
<dbReference type="EMBL" id="JAWJZF010000181">
    <property type="protein sequence ID" value="MDX2291169.1"/>
    <property type="molecule type" value="Genomic_DNA"/>
</dbReference>